<dbReference type="PATRIC" id="fig|1423778.4.peg.817"/>
<proteinExistence type="inferred from homology"/>
<organism evidence="10 11">
    <name type="scientific">Paucilactobacillus oligofermentans DSM 15707 = LMG 22743</name>
    <dbReference type="NCBI Taxonomy" id="1423778"/>
    <lineage>
        <taxon>Bacteria</taxon>
        <taxon>Bacillati</taxon>
        <taxon>Bacillota</taxon>
        <taxon>Bacilli</taxon>
        <taxon>Lactobacillales</taxon>
        <taxon>Lactobacillaceae</taxon>
        <taxon>Paucilactobacillus</taxon>
    </lineage>
</organism>
<dbReference type="SUPFAM" id="SSF52540">
    <property type="entry name" value="P-loop containing nucleoside triphosphate hydrolases"/>
    <property type="match status" value="1"/>
</dbReference>
<dbReference type="InterPro" id="IPR003593">
    <property type="entry name" value="AAA+_ATPase"/>
</dbReference>
<comment type="subunit">
    <text evidence="8">Forms a stable energy-coupling factor (ECF) transporter complex composed of 2 membrane-embedded substrate-binding proteins (S component), 2 ATP-binding proteins (A component) and 2 transmembrane proteins (T component).</text>
</comment>
<evidence type="ECO:0000256" key="1">
    <source>
        <dbReference type="ARBA" id="ARBA00004202"/>
    </source>
</evidence>
<sequence>MGQIEITNVDYKYQPDTPFESIALQEINFAVEQGTYTAVIGHTGSGKSTLIQLIDGLIKPTTGEVTVVDKHVTPDSSGKELDQLRKNVGIVFQFPESQLFEETVIKDIAFGPKNFGKSDTEANEIASRAMKLVGLSDDFAEKSPFDLSGGQMRRVAIAGVLALEPDILILDEPTAGLDAAGQEQIMTLFKELNVEHGITIILVTHNMEDVAKYADQVYVLNHGKIVKSGGSREIFADQQWLNDNYLTVPVTTRIAQKLINKGYHFDEFPLTVEELSAKLLPNLKGEK</sequence>
<dbReference type="Gene3D" id="3.40.50.300">
    <property type="entry name" value="P-loop containing nucleotide triphosphate hydrolases"/>
    <property type="match status" value="1"/>
</dbReference>
<evidence type="ECO:0000256" key="4">
    <source>
        <dbReference type="ARBA" id="ARBA00022741"/>
    </source>
</evidence>
<dbReference type="PANTHER" id="PTHR43553:SF27">
    <property type="entry name" value="ENERGY-COUPLING FACTOR TRANSPORTER ATP-BINDING PROTEIN ECFA2"/>
    <property type="match status" value="1"/>
</dbReference>
<reference evidence="10 11" key="1">
    <citation type="journal article" date="2015" name="Genome Announc.">
        <title>Expanding the biotechnology potential of lactobacilli through comparative genomics of 213 strains and associated genera.</title>
        <authorList>
            <person name="Sun Z."/>
            <person name="Harris H.M."/>
            <person name="McCann A."/>
            <person name="Guo C."/>
            <person name="Argimon S."/>
            <person name="Zhang W."/>
            <person name="Yang X."/>
            <person name="Jeffery I.B."/>
            <person name="Cooney J.C."/>
            <person name="Kagawa T.F."/>
            <person name="Liu W."/>
            <person name="Song Y."/>
            <person name="Salvetti E."/>
            <person name="Wrobel A."/>
            <person name="Rasinkangas P."/>
            <person name="Parkhill J."/>
            <person name="Rea M.C."/>
            <person name="O'Sullivan O."/>
            <person name="Ritari J."/>
            <person name="Douillard F.P."/>
            <person name="Paul Ross R."/>
            <person name="Yang R."/>
            <person name="Briner A.E."/>
            <person name="Felis G.E."/>
            <person name="de Vos W.M."/>
            <person name="Barrangou R."/>
            <person name="Klaenhammer T.R."/>
            <person name="Caufield P.W."/>
            <person name="Cui Y."/>
            <person name="Zhang H."/>
            <person name="O'Toole P.W."/>
        </authorList>
    </citation>
    <scope>NUCLEOTIDE SEQUENCE [LARGE SCALE GENOMIC DNA]</scope>
    <source>
        <strain evidence="10 11">DSM 15707</strain>
    </source>
</reference>
<evidence type="ECO:0000256" key="6">
    <source>
        <dbReference type="ARBA" id="ARBA00022967"/>
    </source>
</evidence>
<dbReference type="EMBL" id="AZFE01000031">
    <property type="protein sequence ID" value="KRL55189.1"/>
    <property type="molecule type" value="Genomic_DNA"/>
</dbReference>
<dbReference type="GO" id="GO:0043190">
    <property type="term" value="C:ATP-binding cassette (ABC) transporter complex"/>
    <property type="evidence" value="ECO:0007669"/>
    <property type="project" value="TreeGrafter"/>
</dbReference>
<dbReference type="SMART" id="SM00382">
    <property type="entry name" value="AAA"/>
    <property type="match status" value="1"/>
</dbReference>
<dbReference type="Pfam" id="PF00005">
    <property type="entry name" value="ABC_tran"/>
    <property type="match status" value="1"/>
</dbReference>
<dbReference type="STRING" id="1423778.FC70_GL000785"/>
<feature type="domain" description="ABC transporter" evidence="9">
    <location>
        <begin position="4"/>
        <end position="247"/>
    </location>
</feature>
<dbReference type="PROSITE" id="PS50893">
    <property type="entry name" value="ABC_TRANSPORTER_2"/>
    <property type="match status" value="1"/>
</dbReference>
<dbReference type="Proteomes" id="UP000051697">
    <property type="component" value="Unassembled WGS sequence"/>
</dbReference>
<evidence type="ECO:0000313" key="10">
    <source>
        <dbReference type="EMBL" id="KRL55189.1"/>
    </source>
</evidence>
<keyword evidence="5 8" id="KW-0067">ATP-binding</keyword>
<dbReference type="InterPro" id="IPR017871">
    <property type="entry name" value="ABC_transporter-like_CS"/>
</dbReference>
<dbReference type="NCBIfam" id="TIGR04521">
    <property type="entry name" value="ECF_ATPase_2"/>
    <property type="match status" value="1"/>
</dbReference>
<dbReference type="CDD" id="cd03225">
    <property type="entry name" value="ABC_cobalt_CbiO_domain1"/>
    <property type="match status" value="1"/>
</dbReference>
<dbReference type="AlphaFoldDB" id="A0A0R1RM45"/>
<protein>
    <recommendedName>
        <fullName evidence="8">Energy-coupling factor transporter ATP-binding protein EcfA2</fullName>
        <ecNumber evidence="8">7.-.-.-</ecNumber>
    </recommendedName>
</protein>
<keyword evidence="2 8" id="KW-0813">Transport</keyword>
<accession>A0A0R1RM45</accession>
<dbReference type="InterPro" id="IPR050095">
    <property type="entry name" value="ECF_ABC_transporter_ATP-bd"/>
</dbReference>
<gene>
    <name evidence="10" type="ORF">FC70_GL000785</name>
</gene>
<dbReference type="FunFam" id="3.40.50.300:FF:000224">
    <property type="entry name" value="Energy-coupling factor transporter ATP-binding protein EcfA"/>
    <property type="match status" value="1"/>
</dbReference>
<name>A0A0R1RM45_9LACO</name>
<keyword evidence="7 8" id="KW-0472">Membrane</keyword>
<keyword evidence="3 8" id="KW-1003">Cell membrane</keyword>
<keyword evidence="11" id="KW-1185">Reference proteome</keyword>
<dbReference type="PANTHER" id="PTHR43553">
    <property type="entry name" value="HEAVY METAL TRANSPORTER"/>
    <property type="match status" value="1"/>
</dbReference>
<comment type="caution">
    <text evidence="10">The sequence shown here is derived from an EMBL/GenBank/DDBJ whole genome shotgun (WGS) entry which is preliminary data.</text>
</comment>
<comment type="similarity">
    <text evidence="8">Belongs to the ABC transporter superfamily. Energy-coupling factor EcfA family.</text>
</comment>
<dbReference type="PROSITE" id="PS00211">
    <property type="entry name" value="ABC_TRANSPORTER_1"/>
    <property type="match status" value="1"/>
</dbReference>
<dbReference type="GO" id="GO:0042626">
    <property type="term" value="F:ATPase-coupled transmembrane transporter activity"/>
    <property type="evidence" value="ECO:0007669"/>
    <property type="project" value="TreeGrafter"/>
</dbReference>
<evidence type="ECO:0000313" key="11">
    <source>
        <dbReference type="Proteomes" id="UP000051697"/>
    </source>
</evidence>
<evidence type="ECO:0000256" key="5">
    <source>
        <dbReference type="ARBA" id="ARBA00022840"/>
    </source>
</evidence>
<dbReference type="InterPro" id="IPR015856">
    <property type="entry name" value="ABC_transpr_CbiO/EcfA_su"/>
</dbReference>
<keyword evidence="4 8" id="KW-0547">Nucleotide-binding</keyword>
<comment type="subcellular location">
    <subcellularLocation>
        <location evidence="1 8">Cell membrane</location>
        <topology evidence="1 8">Peripheral membrane protein</topology>
    </subcellularLocation>
</comment>
<evidence type="ECO:0000256" key="3">
    <source>
        <dbReference type="ARBA" id="ARBA00022475"/>
    </source>
</evidence>
<evidence type="ECO:0000256" key="8">
    <source>
        <dbReference type="RuleBase" id="RU365104"/>
    </source>
</evidence>
<dbReference type="GO" id="GO:0016887">
    <property type="term" value="F:ATP hydrolysis activity"/>
    <property type="evidence" value="ECO:0007669"/>
    <property type="project" value="InterPro"/>
</dbReference>
<dbReference type="KEGG" id="lol:LACOL_0514"/>
<evidence type="ECO:0000256" key="7">
    <source>
        <dbReference type="ARBA" id="ARBA00023136"/>
    </source>
</evidence>
<keyword evidence="6" id="KW-1278">Translocase</keyword>
<evidence type="ECO:0000259" key="9">
    <source>
        <dbReference type="PROSITE" id="PS50893"/>
    </source>
</evidence>
<dbReference type="InterPro" id="IPR030946">
    <property type="entry name" value="EcfA2"/>
</dbReference>
<evidence type="ECO:0000256" key="2">
    <source>
        <dbReference type="ARBA" id="ARBA00022448"/>
    </source>
</evidence>
<comment type="function">
    <text evidence="8">ATP-binding (A) component of a common energy-coupling factor (ECF) ABC-transporter complex.</text>
</comment>
<dbReference type="EC" id="7.-.-.-" evidence="8"/>
<dbReference type="InterPro" id="IPR003439">
    <property type="entry name" value="ABC_transporter-like_ATP-bd"/>
</dbReference>
<dbReference type="InterPro" id="IPR027417">
    <property type="entry name" value="P-loop_NTPase"/>
</dbReference>
<dbReference type="GO" id="GO:0005524">
    <property type="term" value="F:ATP binding"/>
    <property type="evidence" value="ECO:0007669"/>
    <property type="project" value="UniProtKB-UniRule"/>
</dbReference>